<name>A0ACC4B199_POPAL</name>
<evidence type="ECO:0000313" key="1">
    <source>
        <dbReference type="EMBL" id="KAL3571972.1"/>
    </source>
</evidence>
<organism evidence="1 2">
    <name type="scientific">Populus alba</name>
    <name type="common">White poplar</name>
    <dbReference type="NCBI Taxonomy" id="43335"/>
    <lineage>
        <taxon>Eukaryota</taxon>
        <taxon>Viridiplantae</taxon>
        <taxon>Streptophyta</taxon>
        <taxon>Embryophyta</taxon>
        <taxon>Tracheophyta</taxon>
        <taxon>Spermatophyta</taxon>
        <taxon>Magnoliopsida</taxon>
        <taxon>eudicotyledons</taxon>
        <taxon>Gunneridae</taxon>
        <taxon>Pentapetalae</taxon>
        <taxon>rosids</taxon>
        <taxon>fabids</taxon>
        <taxon>Malpighiales</taxon>
        <taxon>Salicaceae</taxon>
        <taxon>Saliceae</taxon>
        <taxon>Populus</taxon>
    </lineage>
</organism>
<dbReference type="EMBL" id="RCHU02000014">
    <property type="protein sequence ID" value="KAL3571972.1"/>
    <property type="molecule type" value="Genomic_DNA"/>
</dbReference>
<reference evidence="1 2" key="1">
    <citation type="journal article" date="2024" name="Plant Biotechnol. J.">
        <title>Genome and CRISPR/Cas9 system of a widespread forest tree (Populus alba) in the world.</title>
        <authorList>
            <person name="Liu Y.J."/>
            <person name="Jiang P.F."/>
            <person name="Han X.M."/>
            <person name="Li X.Y."/>
            <person name="Wang H.M."/>
            <person name="Wang Y.J."/>
            <person name="Wang X.X."/>
            <person name="Zeng Q.Y."/>
        </authorList>
    </citation>
    <scope>NUCLEOTIDE SEQUENCE [LARGE SCALE GENOMIC DNA]</scope>
    <source>
        <strain evidence="2">cv. PAL-ZL1</strain>
    </source>
</reference>
<accession>A0ACC4B199</accession>
<sequence>MFEELSQRCLTTSRTECELQPYRAFSTFFNSSTDTMSEWELMRAFSRTLFKILQKLALITHSPFGKVLRIAQLSFDPFIWELCSLEQDNEQEPRVLRWMASPKFPGVLLQVTRDCSKISEKAMFWF</sequence>
<evidence type="ECO:0000313" key="2">
    <source>
        <dbReference type="Proteomes" id="UP000309997"/>
    </source>
</evidence>
<proteinExistence type="predicted"/>
<dbReference type="Proteomes" id="UP000309997">
    <property type="component" value="Unassembled WGS sequence"/>
</dbReference>
<comment type="caution">
    <text evidence="1">The sequence shown here is derived from an EMBL/GenBank/DDBJ whole genome shotgun (WGS) entry which is preliminary data.</text>
</comment>
<protein>
    <submittedName>
        <fullName evidence="1">Uncharacterized protein</fullName>
    </submittedName>
</protein>
<gene>
    <name evidence="1" type="ORF">D5086_025876</name>
</gene>
<keyword evidence="2" id="KW-1185">Reference proteome</keyword>